<feature type="domain" description="HipA-like C-terminal" evidence="4">
    <location>
        <begin position="173"/>
        <end position="408"/>
    </location>
</feature>
<dbReference type="RefSeq" id="WP_115497884.1">
    <property type="nucleotide sequence ID" value="NZ_JACRTI010000002.1"/>
</dbReference>
<gene>
    <name evidence="7" type="ORF">DWU89_01270</name>
    <name evidence="6" type="ORF">H8784_01250</name>
</gene>
<evidence type="ECO:0000313" key="6">
    <source>
        <dbReference type="EMBL" id="MBC8600343.1"/>
    </source>
</evidence>
<evidence type="ECO:0000259" key="5">
    <source>
        <dbReference type="Pfam" id="PF13657"/>
    </source>
</evidence>
<evidence type="ECO:0000313" key="9">
    <source>
        <dbReference type="Proteomes" id="UP000629596"/>
    </source>
</evidence>
<evidence type="ECO:0000313" key="7">
    <source>
        <dbReference type="EMBL" id="RDU50973.1"/>
    </source>
</evidence>
<reference evidence="7 8" key="1">
    <citation type="submission" date="2018-07" db="EMBL/GenBank/DDBJ databases">
        <title>Parabacteroides acidifaciens nov. sp., isolated from human feces.</title>
        <authorList>
            <person name="Wang Y.J."/>
        </authorList>
    </citation>
    <scope>NUCLEOTIDE SEQUENCE [LARGE SCALE GENOMIC DNA]</scope>
    <source>
        <strain evidence="7 8">426-9</strain>
    </source>
</reference>
<name>A0A3D8HJC0_9BACT</name>
<evidence type="ECO:0000256" key="3">
    <source>
        <dbReference type="ARBA" id="ARBA00022777"/>
    </source>
</evidence>
<dbReference type="EMBL" id="JACRTI010000002">
    <property type="protein sequence ID" value="MBC8600343.1"/>
    <property type="molecule type" value="Genomic_DNA"/>
</dbReference>
<dbReference type="EMBL" id="QREV01000002">
    <property type="protein sequence ID" value="RDU50973.1"/>
    <property type="molecule type" value="Genomic_DNA"/>
</dbReference>
<dbReference type="PANTHER" id="PTHR37419:SF8">
    <property type="entry name" value="TOXIN YJJJ"/>
    <property type="match status" value="1"/>
</dbReference>
<feature type="domain" description="HipA N-terminal subdomain 1" evidence="5">
    <location>
        <begin position="7"/>
        <end position="120"/>
    </location>
</feature>
<comment type="caution">
    <text evidence="7">The sequence shown here is derived from an EMBL/GenBank/DDBJ whole genome shotgun (WGS) entry which is preliminary data.</text>
</comment>
<proteinExistence type="inferred from homology"/>
<keyword evidence="9" id="KW-1185">Reference proteome</keyword>
<dbReference type="InterPro" id="IPR052028">
    <property type="entry name" value="HipA_Ser/Thr_kinase"/>
</dbReference>
<dbReference type="Gene3D" id="1.10.1070.20">
    <property type="match status" value="1"/>
</dbReference>
<evidence type="ECO:0000256" key="1">
    <source>
        <dbReference type="ARBA" id="ARBA00010164"/>
    </source>
</evidence>
<organism evidence="7 8">
    <name type="scientific">Parabacteroides acidifaciens</name>
    <dbReference type="NCBI Taxonomy" id="2290935"/>
    <lineage>
        <taxon>Bacteria</taxon>
        <taxon>Pseudomonadati</taxon>
        <taxon>Bacteroidota</taxon>
        <taxon>Bacteroidia</taxon>
        <taxon>Bacteroidales</taxon>
        <taxon>Tannerellaceae</taxon>
        <taxon>Parabacteroides</taxon>
    </lineage>
</organism>
<evidence type="ECO:0000259" key="4">
    <source>
        <dbReference type="Pfam" id="PF07804"/>
    </source>
</evidence>
<keyword evidence="2" id="KW-0808">Transferase</keyword>
<evidence type="ECO:0000313" key="8">
    <source>
        <dbReference type="Proteomes" id="UP000256321"/>
    </source>
</evidence>
<dbReference type="Proteomes" id="UP000629596">
    <property type="component" value="Unassembled WGS sequence"/>
</dbReference>
<comment type="similarity">
    <text evidence="1">Belongs to the HipA Ser/Thr kinase family.</text>
</comment>
<evidence type="ECO:0000256" key="2">
    <source>
        <dbReference type="ARBA" id="ARBA00022679"/>
    </source>
</evidence>
<dbReference type="PANTHER" id="PTHR37419">
    <property type="entry name" value="SERINE/THREONINE-PROTEIN KINASE TOXIN HIPA"/>
    <property type="match status" value="1"/>
</dbReference>
<reference evidence="6 9" key="2">
    <citation type="submission" date="2020-08" db="EMBL/GenBank/DDBJ databases">
        <title>Genome public.</title>
        <authorList>
            <person name="Liu C."/>
            <person name="Sun Q."/>
        </authorList>
    </citation>
    <scope>NUCLEOTIDE SEQUENCE [LARGE SCALE GENOMIC DNA]</scope>
    <source>
        <strain evidence="6 9">426_9</strain>
    </source>
</reference>
<dbReference type="Proteomes" id="UP000256321">
    <property type="component" value="Unassembled WGS sequence"/>
</dbReference>
<protein>
    <submittedName>
        <fullName evidence="7">Type II toxin-antitoxin system HipA family toxin</fullName>
    </submittedName>
</protein>
<accession>A0A3D8HJC0</accession>
<dbReference type="GO" id="GO:0005829">
    <property type="term" value="C:cytosol"/>
    <property type="evidence" value="ECO:0007669"/>
    <property type="project" value="TreeGrafter"/>
</dbReference>
<dbReference type="GO" id="GO:0004674">
    <property type="term" value="F:protein serine/threonine kinase activity"/>
    <property type="evidence" value="ECO:0007669"/>
    <property type="project" value="TreeGrafter"/>
</dbReference>
<dbReference type="InterPro" id="IPR017508">
    <property type="entry name" value="HipA_N1"/>
</dbReference>
<sequence length="441" mass="50238">MNELIVDVTLWGKSVGSLYWEKEAGAAVFDYERKFLRSGLDISPIVMPLDRYSGEPYQFLSNRNNCFKGLPGLFADSLPDAFGNQIIDEWFASRGLSGEEITPLDRLCYVGKRAMGALEFEPSQEIEGFGESSIIHVQELTNLAKAVFTDRENFRTRLNQSDKKILDMLKVGTSAGGAKPKAIIAYNDATGEVRSGQVQAPEGFGYWLLKFDGGTYSEHSEITDNPQGIGNIEYAYYLMAKDCGIEMMECRLLPEGDSHHFMTKRFDRTETGEKIHVQTLAGIAHYDRDQRHSYEEAFRVMRAMRLSYPQQEQLYRRMVFNVMSRNHDDHTKNYSFLMDKDGSWSLAPAYDLCYSYTPGGKWTNRHQLSLNGKQDNFTYEDLVAVAGNMGIRNGKYIIEQIRETVSHWKDYAKEGGVKERHSQIINDNLLCYHLGGTINKL</sequence>
<dbReference type="Pfam" id="PF13657">
    <property type="entry name" value="Couple_hipA"/>
    <property type="match status" value="1"/>
</dbReference>
<dbReference type="InterPro" id="IPR012893">
    <property type="entry name" value="HipA-like_C"/>
</dbReference>
<keyword evidence="3" id="KW-0418">Kinase</keyword>
<dbReference type="Pfam" id="PF07804">
    <property type="entry name" value="HipA_C"/>
    <property type="match status" value="1"/>
</dbReference>
<dbReference type="AlphaFoldDB" id="A0A3D8HJC0"/>